<evidence type="ECO:0000313" key="1">
    <source>
        <dbReference type="EMBL" id="GFD45762.1"/>
    </source>
</evidence>
<gene>
    <name evidence="1" type="ORF">Tci_917731</name>
</gene>
<comment type="caution">
    <text evidence="1">The sequence shown here is derived from an EMBL/GenBank/DDBJ whole genome shotgun (WGS) entry which is preliminary data.</text>
</comment>
<organism evidence="1">
    <name type="scientific">Tanacetum cinerariifolium</name>
    <name type="common">Dalmatian daisy</name>
    <name type="synonym">Chrysanthemum cinerariifolium</name>
    <dbReference type="NCBI Taxonomy" id="118510"/>
    <lineage>
        <taxon>Eukaryota</taxon>
        <taxon>Viridiplantae</taxon>
        <taxon>Streptophyta</taxon>
        <taxon>Embryophyta</taxon>
        <taxon>Tracheophyta</taxon>
        <taxon>Spermatophyta</taxon>
        <taxon>Magnoliopsida</taxon>
        <taxon>eudicotyledons</taxon>
        <taxon>Gunneridae</taxon>
        <taxon>Pentapetalae</taxon>
        <taxon>asterids</taxon>
        <taxon>campanulids</taxon>
        <taxon>Asterales</taxon>
        <taxon>Asteraceae</taxon>
        <taxon>Asteroideae</taxon>
        <taxon>Anthemideae</taxon>
        <taxon>Anthemidinae</taxon>
        <taxon>Tanacetum</taxon>
    </lineage>
</organism>
<reference evidence="1" key="1">
    <citation type="journal article" date="2019" name="Sci. Rep.">
        <title>Draft genome of Tanacetum cinerariifolium, the natural source of mosquito coil.</title>
        <authorList>
            <person name="Yamashiro T."/>
            <person name="Shiraishi A."/>
            <person name="Satake H."/>
            <person name="Nakayama K."/>
        </authorList>
    </citation>
    <scope>NUCLEOTIDE SEQUENCE</scope>
</reference>
<feature type="non-terminal residue" evidence="1">
    <location>
        <position position="1"/>
    </location>
</feature>
<name>A0A699WC92_TANCI</name>
<dbReference type="AlphaFoldDB" id="A0A699WC92"/>
<feature type="non-terminal residue" evidence="1">
    <location>
        <position position="92"/>
    </location>
</feature>
<sequence>VGNLEKCESVNWVKAIDDHLHLSMVSYKEWLQKGALVEHCFTGATPILEAVMFERIPKIRPRTSSIVSPPIQKYASQRKDVRDVLRALKATH</sequence>
<accession>A0A699WC92</accession>
<dbReference type="EMBL" id="BKCJ011657312">
    <property type="protein sequence ID" value="GFD45762.1"/>
    <property type="molecule type" value="Genomic_DNA"/>
</dbReference>
<proteinExistence type="predicted"/>
<protein>
    <submittedName>
        <fullName evidence="1">Uncharacterized protein</fullName>
    </submittedName>
</protein>